<evidence type="ECO:0000313" key="2">
    <source>
        <dbReference type="EMBL" id="MDV6269716.1"/>
    </source>
</evidence>
<dbReference type="Pfam" id="PF13610">
    <property type="entry name" value="DDE_Tnp_IS240"/>
    <property type="match status" value="1"/>
</dbReference>
<evidence type="ECO:0000313" key="3">
    <source>
        <dbReference type="Proteomes" id="UP001185927"/>
    </source>
</evidence>
<comment type="caution">
    <text evidence="2">The sequence shown here is derived from an EMBL/GenBank/DDBJ whole genome shotgun (WGS) entry which is preliminary data.</text>
</comment>
<proteinExistence type="predicted"/>
<reference evidence="2 3" key="1">
    <citation type="submission" date="2023-10" db="EMBL/GenBank/DDBJ databases">
        <title>Development of a sustainable strategy for remediation of hydrocarbon-contaminated territories based on the waste exchange concept.</title>
        <authorList>
            <person name="Krivoruchko A."/>
        </authorList>
    </citation>
    <scope>NUCLEOTIDE SEQUENCE [LARGE SCALE GENOMIC DNA]</scope>
    <source>
        <strain evidence="2 3">IEGM 1203</strain>
    </source>
</reference>
<dbReference type="InterPro" id="IPR032874">
    <property type="entry name" value="DDE_dom"/>
</dbReference>
<sequence length="86" mass="10196">MPPTEHRQNKYLTNRCENSHQLTWQRERAMKGFRTLGSAQRFLAAFSRISQHFRSPRHRMTATDHRTEIAARFQIWNQATELNVAA</sequence>
<accession>A0ABU4BZQ1</accession>
<dbReference type="RefSeq" id="WP_317544340.1">
    <property type="nucleotide sequence ID" value="NZ_JAWLKB010000012.1"/>
</dbReference>
<dbReference type="EMBL" id="JAWLKB010000012">
    <property type="protein sequence ID" value="MDV6269716.1"/>
    <property type="molecule type" value="Genomic_DNA"/>
</dbReference>
<dbReference type="PANTHER" id="PTHR35528:SF3">
    <property type="entry name" value="BLL1675 PROTEIN"/>
    <property type="match status" value="1"/>
</dbReference>
<organism evidence="2 3">
    <name type="scientific">Rhodococcus globerulus</name>
    <dbReference type="NCBI Taxonomy" id="33008"/>
    <lineage>
        <taxon>Bacteria</taxon>
        <taxon>Bacillati</taxon>
        <taxon>Actinomycetota</taxon>
        <taxon>Actinomycetes</taxon>
        <taxon>Mycobacteriales</taxon>
        <taxon>Nocardiaceae</taxon>
        <taxon>Rhodococcus</taxon>
    </lineage>
</organism>
<keyword evidence="3" id="KW-1185">Reference proteome</keyword>
<name>A0ABU4BZQ1_RHOGO</name>
<gene>
    <name evidence="2" type="ORF">R3Q16_24155</name>
</gene>
<dbReference type="PANTHER" id="PTHR35528">
    <property type="entry name" value="BLL1675 PROTEIN"/>
    <property type="match status" value="1"/>
</dbReference>
<protein>
    <submittedName>
        <fullName evidence="2">DDE-type integrase/transposase/recombinase</fullName>
    </submittedName>
</protein>
<feature type="domain" description="DDE" evidence="1">
    <location>
        <begin position="4"/>
        <end position="54"/>
    </location>
</feature>
<dbReference type="Proteomes" id="UP001185927">
    <property type="component" value="Unassembled WGS sequence"/>
</dbReference>
<evidence type="ECO:0000259" key="1">
    <source>
        <dbReference type="Pfam" id="PF13610"/>
    </source>
</evidence>
<dbReference type="InterPro" id="IPR052183">
    <property type="entry name" value="IS_Transposase"/>
</dbReference>